<dbReference type="EMBL" id="BOMF01000055">
    <property type="protein sequence ID" value="GID45505.1"/>
    <property type="molecule type" value="Genomic_DNA"/>
</dbReference>
<reference evidence="1" key="1">
    <citation type="submission" date="2021-01" db="EMBL/GenBank/DDBJ databases">
        <title>Whole genome shotgun sequence of Actinoplanes capillaceus NBRC 16408.</title>
        <authorList>
            <person name="Komaki H."/>
            <person name="Tamura T."/>
        </authorList>
    </citation>
    <scope>NUCLEOTIDE SEQUENCE [LARGE SCALE GENOMIC DNA]</scope>
    <source>
        <strain evidence="1">NBRC 16408</strain>
    </source>
</reference>
<comment type="caution">
    <text evidence="1">The sequence shown here is derived from an EMBL/GenBank/DDBJ whole genome shotgun (WGS) entry which is preliminary data.</text>
</comment>
<sequence>MSEEEIDINAAYAELHNLRAELAELHNWADRVLDNENTDRQYIAEHLSTACGVLASGGPMPTRPYDDIDEF</sequence>
<evidence type="ECO:0000313" key="1">
    <source>
        <dbReference type="EMBL" id="GID45505.1"/>
    </source>
</evidence>
<proteinExistence type="predicted"/>
<dbReference type="RefSeq" id="WP_204296001.1">
    <property type="nucleotide sequence ID" value="NZ_BAAAGQ010000041.1"/>
</dbReference>
<name>A0ABQ3WGZ2_9ACTN</name>
<gene>
    <name evidence="1" type="ORF">Aca07nite_27800</name>
</gene>
<protein>
    <submittedName>
        <fullName evidence="1">Uncharacterized protein</fullName>
    </submittedName>
</protein>
<organism evidence="1">
    <name type="scientific">Actinoplanes campanulatus</name>
    <dbReference type="NCBI Taxonomy" id="113559"/>
    <lineage>
        <taxon>Bacteria</taxon>
        <taxon>Bacillati</taxon>
        <taxon>Actinomycetota</taxon>
        <taxon>Actinomycetes</taxon>
        <taxon>Micromonosporales</taxon>
        <taxon>Micromonosporaceae</taxon>
        <taxon>Actinoplanes</taxon>
    </lineage>
</organism>
<accession>A0ABQ3WGZ2</accession>